<feature type="domain" description="Fibronectin type-III" evidence="2">
    <location>
        <begin position="53"/>
        <end position="151"/>
    </location>
</feature>
<dbReference type="AlphaFoldDB" id="A0A3G9IUP4"/>
<evidence type="ECO:0000256" key="1">
    <source>
        <dbReference type="SAM" id="MobiDB-lite"/>
    </source>
</evidence>
<dbReference type="PROSITE" id="PS50853">
    <property type="entry name" value="FN3"/>
    <property type="match status" value="1"/>
</dbReference>
<dbReference type="PANTHER" id="PTHR34720">
    <property type="entry name" value="MICROCYSTIN DEPENDENT PROTEIN"/>
    <property type="match status" value="1"/>
</dbReference>
<organism evidence="3 4">
    <name type="scientific">Nocardioides baekrokdamisoli</name>
    <dbReference type="NCBI Taxonomy" id="1804624"/>
    <lineage>
        <taxon>Bacteria</taxon>
        <taxon>Bacillati</taxon>
        <taxon>Actinomycetota</taxon>
        <taxon>Actinomycetes</taxon>
        <taxon>Propionibacteriales</taxon>
        <taxon>Nocardioidaceae</taxon>
        <taxon>Nocardioides</taxon>
    </lineage>
</organism>
<feature type="compositionally biased region" description="Low complexity" evidence="1">
    <location>
        <begin position="875"/>
        <end position="885"/>
    </location>
</feature>
<gene>
    <name evidence="3" type="ORF">Back2_02200</name>
</gene>
<evidence type="ECO:0000259" key="2">
    <source>
        <dbReference type="PROSITE" id="PS50853"/>
    </source>
</evidence>
<dbReference type="Proteomes" id="UP000271573">
    <property type="component" value="Chromosome"/>
</dbReference>
<evidence type="ECO:0000313" key="3">
    <source>
        <dbReference type="EMBL" id="BBH15933.1"/>
    </source>
</evidence>
<sequence length="918" mass="88904">MSAARGWARRWNRPFVVVAAAMALILAITGGALAYWTSTGSGSRTASTGTLAAPTAVAGSQTAGTGTVTVTWTGSSGSPAPTGYYVTRTNSGNVTSAACGTTPTSTVGTTTCQDTSVPLGTYTYAVVAVYHSWTASSAPSGSVAVVQSSQAITFTSNPASPAYNGTYTVTATGGGSGNAVTFTSATSSVCTVSGSTVSFVGVGSCTINANQAGSTYYTAAPQKQQSFSVAQASQTITFTSTAPGAATYNGATYTVTATGGASGNAVTFTSATTPVCTLSGATVSFVGVGTCTINANQTGNTNYAAAAQAQQSFSVAKASQTITFTSTAPGSATVGGATYTVTATGGASGNAVTFSIDGTSAGSCTISGAVVTFAHVGTCVVDANQAGNANYNAANQVQQSIAVGKGSQAVTFTSTAPGSAAVGGATYTATATGGGSGNAVTFTIDAASAGACTIAGAVVTFVHAGTCVLDANQAGNTDYLAAAQTQQSFAVAKGAQTVTITSTAPGGATVGGATYTATGTGGGSGNAVTFATSTPTICTSGGTNGATITFVGAGTCTVQASQAGNSDYLSGSATPQSFTVAKGNQTVSFTSTAPNNVTVGTTYTPTATATSGLTVAITIDATTSSVCSISGGVVTYNTLGTCKVDANQAGDANWNGATQVQQSITVSTKGSQTVSFTSTAPNNVTVGTTYTPTATATSGLTVAITIDATTSSVCSLSGGVVTFNTSGICKVDANQAGNANWNTATQVQQSVTVSGAKVNSIVLGGNNGTAGKGDTVTIQFAGQMDATKFCSTWTNSGTQTLSGNGVVTVTITASGGTNILTVTASGCTVNIGQIDLHTTAYVTSGPVAFSGNGSNASSVSLDTSGQLQIKLGSVSSGSAGSGAVATEPSYTPASGLSDVSGNALSTTTVTDSSGATRF</sequence>
<dbReference type="EMBL" id="AP019307">
    <property type="protein sequence ID" value="BBH15933.1"/>
    <property type="molecule type" value="Genomic_DNA"/>
</dbReference>
<reference evidence="3 4" key="1">
    <citation type="submission" date="2018-11" db="EMBL/GenBank/DDBJ databases">
        <title>Complete genome sequence of Nocardioides baekrokdamisoli strain KCTC 39748.</title>
        <authorList>
            <person name="Kang S.W."/>
            <person name="Lee K.C."/>
            <person name="Kim K.K."/>
            <person name="Kim J.S."/>
            <person name="Kim D.S."/>
            <person name="Ko S.H."/>
            <person name="Yang S.H."/>
            <person name="Shin Y.K."/>
            <person name="Lee J.S."/>
        </authorList>
    </citation>
    <scope>NUCLEOTIDE SEQUENCE [LARGE SCALE GENOMIC DNA]</scope>
    <source>
        <strain evidence="3 4">KCTC 39748</strain>
    </source>
</reference>
<feature type="compositionally biased region" description="Polar residues" evidence="1">
    <location>
        <begin position="888"/>
        <end position="918"/>
    </location>
</feature>
<dbReference type="OrthoDB" id="8807969at2"/>
<protein>
    <recommendedName>
        <fullName evidence="2">Fibronectin type-III domain-containing protein</fullName>
    </recommendedName>
</protein>
<dbReference type="RefSeq" id="WP_125565970.1">
    <property type="nucleotide sequence ID" value="NZ_AP019307.1"/>
</dbReference>
<feature type="region of interest" description="Disordered" evidence="1">
    <location>
        <begin position="875"/>
        <end position="918"/>
    </location>
</feature>
<keyword evidence="4" id="KW-1185">Reference proteome</keyword>
<dbReference type="KEGG" id="nbe:Back2_02200"/>
<accession>A0A3G9IUP4</accession>
<dbReference type="PANTHER" id="PTHR34720:SF9">
    <property type="entry name" value="BLR4714 PROTEIN"/>
    <property type="match status" value="1"/>
</dbReference>
<dbReference type="InterPro" id="IPR003961">
    <property type="entry name" value="FN3_dom"/>
</dbReference>
<evidence type="ECO:0000313" key="4">
    <source>
        <dbReference type="Proteomes" id="UP000271573"/>
    </source>
</evidence>
<proteinExistence type="predicted"/>
<name>A0A3G9IUP4_9ACTN</name>